<gene>
    <name evidence="2" type="ORF">Pcinc_008205</name>
</gene>
<evidence type="ECO:0000256" key="1">
    <source>
        <dbReference type="SAM" id="MobiDB-lite"/>
    </source>
</evidence>
<comment type="caution">
    <text evidence="2">The sequence shown here is derived from an EMBL/GenBank/DDBJ whole genome shotgun (WGS) entry which is preliminary data.</text>
</comment>
<dbReference type="EMBL" id="JAWQEG010000616">
    <property type="protein sequence ID" value="KAK3887720.1"/>
    <property type="molecule type" value="Genomic_DNA"/>
</dbReference>
<evidence type="ECO:0000313" key="3">
    <source>
        <dbReference type="Proteomes" id="UP001286313"/>
    </source>
</evidence>
<dbReference type="AlphaFoldDB" id="A0AAE1G9H9"/>
<name>A0AAE1G9H9_PETCI</name>
<feature type="compositionally biased region" description="Low complexity" evidence="1">
    <location>
        <begin position="287"/>
        <end position="297"/>
    </location>
</feature>
<dbReference type="Proteomes" id="UP001286313">
    <property type="component" value="Unassembled WGS sequence"/>
</dbReference>
<keyword evidence="3" id="KW-1185">Reference proteome</keyword>
<proteinExistence type="predicted"/>
<protein>
    <submittedName>
        <fullName evidence="2">Uncharacterized protein</fullName>
    </submittedName>
</protein>
<feature type="region of interest" description="Disordered" evidence="1">
    <location>
        <begin position="271"/>
        <end position="298"/>
    </location>
</feature>
<accession>A0AAE1G9H9</accession>
<reference evidence="2" key="1">
    <citation type="submission" date="2023-10" db="EMBL/GenBank/DDBJ databases">
        <title>Genome assemblies of two species of porcelain crab, Petrolisthes cinctipes and Petrolisthes manimaculis (Anomura: Porcellanidae).</title>
        <authorList>
            <person name="Angst P."/>
        </authorList>
    </citation>
    <scope>NUCLEOTIDE SEQUENCE</scope>
    <source>
        <strain evidence="2">PB745_01</strain>
        <tissue evidence="2">Gill</tissue>
    </source>
</reference>
<evidence type="ECO:0000313" key="2">
    <source>
        <dbReference type="EMBL" id="KAK3887720.1"/>
    </source>
</evidence>
<organism evidence="2 3">
    <name type="scientific">Petrolisthes cinctipes</name>
    <name type="common">Flat porcelain crab</name>
    <dbReference type="NCBI Taxonomy" id="88211"/>
    <lineage>
        <taxon>Eukaryota</taxon>
        <taxon>Metazoa</taxon>
        <taxon>Ecdysozoa</taxon>
        <taxon>Arthropoda</taxon>
        <taxon>Crustacea</taxon>
        <taxon>Multicrustacea</taxon>
        <taxon>Malacostraca</taxon>
        <taxon>Eumalacostraca</taxon>
        <taxon>Eucarida</taxon>
        <taxon>Decapoda</taxon>
        <taxon>Pleocyemata</taxon>
        <taxon>Anomura</taxon>
        <taxon>Galatheoidea</taxon>
        <taxon>Porcellanidae</taxon>
        <taxon>Petrolisthes</taxon>
    </lineage>
</organism>
<sequence length="404" mass="45946">MRDLSDGENIQEEVGRLPKIFGGYGLQKRVAARRYVIPQATLRRRYLGLVKSPGKAALLRNEEFVLARNLVLLGDFGFAFNSEELRDFIKFFLDTHSRKIDLFRDNRPGPDWEQGFLRRNSNFLTSRLCQNISRKRAAVSEAVIEGYFNNLERTLEGIPPSNIINYDESIITDDPKGKLHIFLRVAKRAERIMNTTNSSTSIMFVITASGRSLSPYVVYKGERLQITWIEGGSIDTMYNVTNRENLVSQQEVEVVVVVVKVDCASHLVSQFDSDSEEEPQILATQRGSSTDTGTGTSKDLTERAAECNTGLKVADYVLVRFDAKKQLPRHYVGKVLQVMKDEIEVDIYREAECENKTLMAFKAPANMDECWVEKKDVVKTLKLIETSRATLFFEKDEFSGLLVR</sequence>